<evidence type="ECO:0000313" key="3">
    <source>
        <dbReference type="EMBL" id="ODV62397.1"/>
    </source>
</evidence>
<keyword evidence="4" id="KW-1185">Reference proteome</keyword>
<organism evidence="3 4">
    <name type="scientific">Ascoidea rubescens DSM 1968</name>
    <dbReference type="NCBI Taxonomy" id="1344418"/>
    <lineage>
        <taxon>Eukaryota</taxon>
        <taxon>Fungi</taxon>
        <taxon>Dikarya</taxon>
        <taxon>Ascomycota</taxon>
        <taxon>Saccharomycotina</taxon>
        <taxon>Saccharomycetes</taxon>
        <taxon>Ascoideaceae</taxon>
        <taxon>Ascoidea</taxon>
    </lineage>
</organism>
<protein>
    <recommendedName>
        <fullName evidence="2">DUF3533 domain-containing protein</fullName>
    </recommendedName>
</protein>
<proteinExistence type="predicted"/>
<keyword evidence="1" id="KW-0472">Membrane</keyword>
<dbReference type="InterPro" id="IPR053001">
    <property type="entry name" value="MNNG_permease-like"/>
</dbReference>
<evidence type="ECO:0000313" key="4">
    <source>
        <dbReference type="Proteomes" id="UP000095038"/>
    </source>
</evidence>
<feature type="transmembrane region" description="Helical" evidence="1">
    <location>
        <begin position="302"/>
        <end position="321"/>
    </location>
</feature>
<dbReference type="PANTHER" id="PTHR34814">
    <property type="entry name" value="NITROSOGUANIDINE RESISTANCE PROTEIN SNG1"/>
    <property type="match status" value="1"/>
</dbReference>
<gene>
    <name evidence="3" type="ORF">ASCRUDRAFT_79923</name>
</gene>
<feature type="transmembrane region" description="Helical" evidence="1">
    <location>
        <begin position="397"/>
        <end position="415"/>
    </location>
</feature>
<dbReference type="InParanoid" id="A0A1D2VLH9"/>
<keyword evidence="1" id="KW-1133">Transmembrane helix</keyword>
<feature type="transmembrane region" description="Helical" evidence="1">
    <location>
        <begin position="269"/>
        <end position="296"/>
    </location>
</feature>
<dbReference type="GeneID" id="30968073"/>
<dbReference type="GO" id="GO:0016020">
    <property type="term" value="C:membrane"/>
    <property type="evidence" value="ECO:0007669"/>
    <property type="project" value="TreeGrafter"/>
</dbReference>
<dbReference type="PANTHER" id="PTHR34814:SF1">
    <property type="entry name" value="NITROSOGUANIDINE RESISTANCE PROTEIN SNG1"/>
    <property type="match status" value="1"/>
</dbReference>
<reference evidence="4" key="1">
    <citation type="submission" date="2016-05" db="EMBL/GenBank/DDBJ databases">
        <title>Comparative genomics of biotechnologically important yeasts.</title>
        <authorList>
            <consortium name="DOE Joint Genome Institute"/>
            <person name="Riley R."/>
            <person name="Haridas S."/>
            <person name="Wolfe K.H."/>
            <person name="Lopes M.R."/>
            <person name="Hittinger C.T."/>
            <person name="Goker M."/>
            <person name="Salamov A."/>
            <person name="Wisecaver J."/>
            <person name="Long T.M."/>
            <person name="Aerts A.L."/>
            <person name="Barry K."/>
            <person name="Choi C."/>
            <person name="Clum A."/>
            <person name="Coughlan A.Y."/>
            <person name="Deshpande S."/>
            <person name="Douglass A.P."/>
            <person name="Hanson S.J."/>
            <person name="Klenk H.-P."/>
            <person name="Labutti K."/>
            <person name="Lapidus A."/>
            <person name="Lindquist E."/>
            <person name="Lipzen A."/>
            <person name="Meier-Kolthoff J.P."/>
            <person name="Ohm R.A."/>
            <person name="Otillar R.P."/>
            <person name="Pangilinan J."/>
            <person name="Peng Y."/>
            <person name="Rokas A."/>
            <person name="Rosa C.A."/>
            <person name="Scheuner C."/>
            <person name="Sibirny A.A."/>
            <person name="Slot J.C."/>
            <person name="Stielow J.B."/>
            <person name="Sun H."/>
            <person name="Kurtzman C.P."/>
            <person name="Blackwell M."/>
            <person name="Grigoriev I.V."/>
            <person name="Jeffries T.W."/>
        </authorList>
    </citation>
    <scope>NUCLEOTIDE SEQUENCE [LARGE SCALE GENOMIC DNA]</scope>
    <source>
        <strain evidence="4">DSM 1968</strain>
    </source>
</reference>
<feature type="transmembrane region" description="Helical" evidence="1">
    <location>
        <begin position="328"/>
        <end position="350"/>
    </location>
</feature>
<feature type="domain" description="DUF3533" evidence="2">
    <location>
        <begin position="11"/>
        <end position="408"/>
    </location>
</feature>
<sequence>MIAKDFAVVWLVLLLIIFSVFSIYWGSLYNRRSHMKNLTLLLVDNDLQVASLPPLLGNLTRSLTQTENFRSIGKWHIYNHLQFAQKYSISSSDSTAIESKINSLVHHRKFWAAVYIPANATFSIYHAFKNPNTTANFNPNDISAPLFQIIYESARDPNAMSSLIVPALKLFGNALSSKIYSAVYTPIISQFLTSNEKISLINNAPQLLSNIPLPTYIDNLPFTNPVMIAPLQVGLIFVVILTFFQVLFFMRTHVYAARRMRQNLFPKYILYRILSAQLTYLFLSLAYCAVSAAFQIPMTKAFGNAGFVIYWMLTYLTMAAVGGANENAACFFIPLFPPMVGFWVLLWVIINVAPAFSPIVLCPAIFKYGYAFPVYNSAELTKVIFLNTWKGEMAKNIGVLVAWIVVNNLFFPFALKWFGYRITKIGASVKNHL</sequence>
<dbReference type="STRING" id="1344418.A0A1D2VLH9"/>
<dbReference type="Proteomes" id="UP000095038">
    <property type="component" value="Unassembled WGS sequence"/>
</dbReference>
<dbReference type="InterPro" id="IPR022703">
    <property type="entry name" value="DUF3533"/>
</dbReference>
<dbReference type="FunCoup" id="A0A1D2VLH9">
    <property type="interactions" value="28"/>
</dbReference>
<dbReference type="OrthoDB" id="2140105at2759"/>
<keyword evidence="1" id="KW-0812">Transmembrane</keyword>
<dbReference type="EMBL" id="KV454477">
    <property type="protein sequence ID" value="ODV62397.1"/>
    <property type="molecule type" value="Genomic_DNA"/>
</dbReference>
<accession>A0A1D2VLH9</accession>
<evidence type="ECO:0000259" key="2">
    <source>
        <dbReference type="Pfam" id="PF12051"/>
    </source>
</evidence>
<feature type="transmembrane region" description="Helical" evidence="1">
    <location>
        <begin position="110"/>
        <end position="128"/>
    </location>
</feature>
<name>A0A1D2VLH9_9ASCO</name>
<dbReference type="RefSeq" id="XP_020048704.1">
    <property type="nucleotide sequence ID" value="XM_020194437.1"/>
</dbReference>
<dbReference type="Pfam" id="PF12051">
    <property type="entry name" value="DUF3533"/>
    <property type="match status" value="1"/>
</dbReference>
<evidence type="ECO:0000256" key="1">
    <source>
        <dbReference type="SAM" id="Phobius"/>
    </source>
</evidence>
<feature type="transmembrane region" description="Helical" evidence="1">
    <location>
        <begin position="228"/>
        <end position="249"/>
    </location>
</feature>
<feature type="transmembrane region" description="Helical" evidence="1">
    <location>
        <begin position="6"/>
        <end position="26"/>
    </location>
</feature>
<dbReference type="AlphaFoldDB" id="A0A1D2VLH9"/>